<organism evidence="1 2">
    <name type="scientific">Asanoa siamensis</name>
    <dbReference type="NCBI Taxonomy" id="926357"/>
    <lineage>
        <taxon>Bacteria</taxon>
        <taxon>Bacillati</taxon>
        <taxon>Actinomycetota</taxon>
        <taxon>Actinomycetes</taxon>
        <taxon>Micromonosporales</taxon>
        <taxon>Micromonosporaceae</taxon>
        <taxon>Asanoa</taxon>
    </lineage>
</organism>
<keyword evidence="2" id="KW-1185">Reference proteome</keyword>
<comment type="caution">
    <text evidence="1">The sequence shown here is derived from an EMBL/GenBank/DDBJ whole genome shotgun (WGS) entry which is preliminary data.</text>
</comment>
<dbReference type="EMBL" id="BONE01000028">
    <property type="protein sequence ID" value="GIF74244.1"/>
    <property type="molecule type" value="Genomic_DNA"/>
</dbReference>
<protein>
    <submittedName>
        <fullName evidence="1">Uncharacterized protein</fullName>
    </submittedName>
</protein>
<dbReference type="Proteomes" id="UP000604117">
    <property type="component" value="Unassembled WGS sequence"/>
</dbReference>
<accession>A0ABQ4CSI3</accession>
<sequence>MAMCAGQSVNLVHETLPVARLVRALVEKAAATIESLWPR</sequence>
<reference evidence="1 2" key="1">
    <citation type="submission" date="2021-01" db="EMBL/GenBank/DDBJ databases">
        <title>Whole genome shotgun sequence of Asanoa siamensis NBRC 107932.</title>
        <authorList>
            <person name="Komaki H."/>
            <person name="Tamura T."/>
        </authorList>
    </citation>
    <scope>NUCLEOTIDE SEQUENCE [LARGE SCALE GENOMIC DNA]</scope>
    <source>
        <strain evidence="1 2">NBRC 107932</strain>
    </source>
</reference>
<proteinExistence type="predicted"/>
<evidence type="ECO:0000313" key="1">
    <source>
        <dbReference type="EMBL" id="GIF74244.1"/>
    </source>
</evidence>
<name>A0ABQ4CSI3_9ACTN</name>
<evidence type="ECO:0000313" key="2">
    <source>
        <dbReference type="Proteomes" id="UP000604117"/>
    </source>
</evidence>
<gene>
    <name evidence="1" type="ORF">Asi02nite_37620</name>
</gene>